<feature type="transmembrane region" description="Helical" evidence="1">
    <location>
        <begin position="6"/>
        <end position="22"/>
    </location>
</feature>
<feature type="transmembrane region" description="Helical" evidence="1">
    <location>
        <begin position="88"/>
        <end position="105"/>
    </location>
</feature>
<dbReference type="EMBL" id="AOPY01001326">
    <property type="protein sequence ID" value="EPJ41300.1"/>
    <property type="molecule type" value="Genomic_DNA"/>
</dbReference>
<evidence type="ECO:0000313" key="2">
    <source>
        <dbReference type="EMBL" id="EPJ41300.1"/>
    </source>
</evidence>
<dbReference type="Proteomes" id="UP000015001">
    <property type="component" value="Unassembled WGS sequence"/>
</dbReference>
<keyword evidence="1" id="KW-0812">Transmembrane</keyword>
<accession>S4MYZ2</accession>
<dbReference type="AlphaFoldDB" id="S4MYZ2"/>
<evidence type="ECO:0000256" key="1">
    <source>
        <dbReference type="SAM" id="Phobius"/>
    </source>
</evidence>
<gene>
    <name evidence="2" type="ORF">STAFG_1643</name>
</gene>
<protein>
    <submittedName>
        <fullName evidence="2">Putative Glycoprotein gp2</fullName>
    </submittedName>
</protein>
<feature type="transmembrane region" description="Helical" evidence="1">
    <location>
        <begin position="34"/>
        <end position="57"/>
    </location>
</feature>
<reference evidence="2 3" key="1">
    <citation type="submission" date="2013-02" db="EMBL/GenBank/DDBJ databases">
        <title>Draft Genome Sequence of Streptomyces afghaniensis, Which Produces Compounds of the Julimycin B-Complex.</title>
        <authorList>
            <person name="Gruening B.A."/>
            <person name="Praeg A."/>
            <person name="Erxleben A."/>
            <person name="Guenther S."/>
            <person name="Fiedler H.-P."/>
            <person name="Goodfellow M."/>
            <person name="Mueller M."/>
        </authorList>
    </citation>
    <scope>NUCLEOTIDE SEQUENCE [LARGE SCALE GENOMIC DNA]</scope>
    <source>
        <strain evidence="2 3">772</strain>
    </source>
</reference>
<evidence type="ECO:0000313" key="3">
    <source>
        <dbReference type="Proteomes" id="UP000015001"/>
    </source>
</evidence>
<dbReference type="HOGENOM" id="CLU_1250011_0_0_11"/>
<proteinExistence type="predicted"/>
<keyword evidence="1" id="KW-0472">Membrane</keyword>
<dbReference type="PATRIC" id="fig|1283301.3.peg.1621"/>
<comment type="caution">
    <text evidence="2">The sequence shown here is derived from an EMBL/GenBank/DDBJ whole genome shotgun (WGS) entry which is preliminary data.</text>
</comment>
<organism evidence="2 3">
    <name type="scientific">Streptomyces afghaniensis 772</name>
    <dbReference type="NCBI Taxonomy" id="1283301"/>
    <lineage>
        <taxon>Bacteria</taxon>
        <taxon>Bacillati</taxon>
        <taxon>Actinomycetota</taxon>
        <taxon>Actinomycetes</taxon>
        <taxon>Kitasatosporales</taxon>
        <taxon>Streptomycetaceae</taxon>
        <taxon>Streptomyces</taxon>
    </lineage>
</organism>
<keyword evidence="1" id="KW-1133">Transmembrane helix</keyword>
<keyword evidence="3" id="KW-1185">Reference proteome</keyword>
<sequence length="221" mass="22945">MGVFVFLPLVLPLTAWPVARLAEQHLHPRTATRLLTAMAAVLALCSTVCLGLVMVVGTAQLPGNPLPDGWSDPEVRAAVPYDEVVGKAAIPALCVVVVACARTLWRHARVRRQAHRALSGLPDTEVAVLPDGIPYAYALPGGRRAVVCCEAFARAVECCVAGAMAVVCCRAVARTVVGWMSVARAAGARTVKAWVRVAGAVVLRAAVPGAVSVVGVAGGSW</sequence>
<name>S4MYZ2_9ACTN</name>